<dbReference type="AlphaFoldDB" id="A0AA37V777"/>
<sequence length="409" mass="44059">MRMPRLRLAARRRARRLSAPRRGMALPIALMLLVVLSTLAASSFTASRQTFRGGRNTLIEQRAMSVAEYGLNQQVANWRTELNLPAPRGLAVGRVDSTNVWVAAGDTSKVRITRLTNMLYHVESVGRASIPNPALTAQRSVGAILRLAYPTIEPRGAITAGGRVDLQGSAIVDGRDYVPYSWDSDVAWADSICNGMRGTLMPAIAVPPGTAQSDSSDRNIPSGAPKVIFDPAAGDSNTYVRFGTESWNTLTANATIKYLNGAAPGMTILPVDSAGTCRYSNTQNWGEPFRGAGSVASCVNYFPIIYVDGDLELQSNGRGQGILLVNGNLKLRGTFDWVGLIIVRDDVERGNGTANITGAVMARNVNLSNNGSLWTGNQTVRYSKCAVESALRGSAILVRARDRAWTQLF</sequence>
<name>A0AA37V777_9BACT</name>
<evidence type="ECO:0008006" key="3">
    <source>
        <dbReference type="Google" id="ProtNLM"/>
    </source>
</evidence>
<gene>
    <name evidence="1" type="ORF">rosag_27590</name>
</gene>
<evidence type="ECO:0000313" key="1">
    <source>
        <dbReference type="EMBL" id="GLC26246.1"/>
    </source>
</evidence>
<protein>
    <recommendedName>
        <fullName evidence="3">Type 4 fimbrial biogenesis protein PilX N-terminal domain-containing protein</fullName>
    </recommendedName>
</protein>
<dbReference type="EMBL" id="BRXS01000004">
    <property type="protein sequence ID" value="GLC26246.1"/>
    <property type="molecule type" value="Genomic_DNA"/>
</dbReference>
<evidence type="ECO:0000313" key="2">
    <source>
        <dbReference type="Proteomes" id="UP001161325"/>
    </source>
</evidence>
<organism evidence="1 2">
    <name type="scientific">Roseisolibacter agri</name>
    <dbReference type="NCBI Taxonomy" id="2014610"/>
    <lineage>
        <taxon>Bacteria</taxon>
        <taxon>Pseudomonadati</taxon>
        <taxon>Gemmatimonadota</taxon>
        <taxon>Gemmatimonadia</taxon>
        <taxon>Gemmatimonadales</taxon>
        <taxon>Gemmatimonadaceae</taxon>
        <taxon>Roseisolibacter</taxon>
    </lineage>
</organism>
<dbReference type="Proteomes" id="UP001161325">
    <property type="component" value="Unassembled WGS sequence"/>
</dbReference>
<reference evidence="1" key="1">
    <citation type="submission" date="2022-08" db="EMBL/GenBank/DDBJ databases">
        <title>Draft genome sequencing of Roseisolibacter agri AW1220.</title>
        <authorList>
            <person name="Tobiishi Y."/>
            <person name="Tonouchi A."/>
        </authorList>
    </citation>
    <scope>NUCLEOTIDE SEQUENCE</scope>
    <source>
        <strain evidence="1">AW1220</strain>
    </source>
</reference>
<keyword evidence="2" id="KW-1185">Reference proteome</keyword>
<accession>A0AA37V777</accession>
<comment type="caution">
    <text evidence="1">The sequence shown here is derived from an EMBL/GenBank/DDBJ whole genome shotgun (WGS) entry which is preliminary data.</text>
</comment>
<proteinExistence type="predicted"/>